<dbReference type="SUPFAM" id="SSF53254">
    <property type="entry name" value="Phosphoglycerate mutase-like"/>
    <property type="match status" value="1"/>
</dbReference>
<dbReference type="Gene3D" id="3.40.50.1240">
    <property type="entry name" value="Phosphoglycerate mutase-like"/>
    <property type="match status" value="1"/>
</dbReference>
<accession>A0A1H6EX80</accession>
<gene>
    <name evidence="1" type="ORF">SAMN05444920_120193</name>
</gene>
<proteinExistence type="predicted"/>
<reference evidence="1 2" key="1">
    <citation type="submission" date="2016-10" db="EMBL/GenBank/DDBJ databases">
        <authorList>
            <person name="de Groot N.N."/>
        </authorList>
    </citation>
    <scope>NUCLEOTIDE SEQUENCE [LARGE SCALE GENOMIC DNA]</scope>
    <source>
        <strain evidence="1 2">CGMCC 4.7037</strain>
    </source>
</reference>
<dbReference type="InterPro" id="IPR013078">
    <property type="entry name" value="His_Pase_superF_clade-1"/>
</dbReference>
<dbReference type="AlphaFoldDB" id="A0A1H6EX80"/>
<dbReference type="Pfam" id="PF00300">
    <property type="entry name" value="His_Phos_1"/>
    <property type="match status" value="1"/>
</dbReference>
<dbReference type="InterPro" id="IPR029033">
    <property type="entry name" value="His_PPase_superfam"/>
</dbReference>
<keyword evidence="2" id="KW-1185">Reference proteome</keyword>
<dbReference type="OrthoDB" id="8451778at2"/>
<sequence length="181" mass="18878">MRVLEVRRHSLTKKGAARGRGSHLSAEGVALARAIGQSAGPFERVVASSVPRAVETAVAMGFAVDDTVDMPSGYVPGEIPRHAQWEWEEPYRRLAEIVQAGGAAAEVAEAHREIWAETVGGVAEGGSALLVGHGGAIELALVACLPGAAHDTWGTPFAHGDGVRLGFAGGRFVHAEFLRAV</sequence>
<evidence type="ECO:0000313" key="1">
    <source>
        <dbReference type="EMBL" id="SEH01489.1"/>
    </source>
</evidence>
<evidence type="ECO:0000313" key="2">
    <source>
        <dbReference type="Proteomes" id="UP000236732"/>
    </source>
</evidence>
<name>A0A1H6EX80_9ACTN</name>
<protein>
    <submittedName>
        <fullName evidence="1">Broad specificity phosphatase PhoE</fullName>
    </submittedName>
</protein>
<dbReference type="EMBL" id="FNVT01000020">
    <property type="protein sequence ID" value="SEH01489.1"/>
    <property type="molecule type" value="Genomic_DNA"/>
</dbReference>
<dbReference type="Proteomes" id="UP000236732">
    <property type="component" value="Unassembled WGS sequence"/>
</dbReference>
<dbReference type="RefSeq" id="WP_103962561.1">
    <property type="nucleotide sequence ID" value="NZ_FNVT01000020.1"/>
</dbReference>
<organism evidence="1 2">
    <name type="scientific">Nonomuraea solani</name>
    <dbReference type="NCBI Taxonomy" id="1144553"/>
    <lineage>
        <taxon>Bacteria</taxon>
        <taxon>Bacillati</taxon>
        <taxon>Actinomycetota</taxon>
        <taxon>Actinomycetes</taxon>
        <taxon>Streptosporangiales</taxon>
        <taxon>Streptosporangiaceae</taxon>
        <taxon>Nonomuraea</taxon>
    </lineage>
</organism>